<dbReference type="PIRSF" id="PIRSF018005">
    <property type="entry name" value="UCP018005"/>
    <property type="match status" value="1"/>
</dbReference>
<dbReference type="OrthoDB" id="5289726at2"/>
<dbReference type="InterPro" id="IPR017804">
    <property type="entry name" value="MeTrfase_EgtD-like"/>
</dbReference>
<dbReference type="GO" id="GO:0008168">
    <property type="term" value="F:methyltransferase activity"/>
    <property type="evidence" value="ECO:0007669"/>
    <property type="project" value="UniProtKB-KW"/>
</dbReference>
<dbReference type="GO" id="GO:0032259">
    <property type="term" value="P:methylation"/>
    <property type="evidence" value="ECO:0007669"/>
    <property type="project" value="UniProtKB-KW"/>
</dbReference>
<proteinExistence type="predicted"/>
<evidence type="ECO:0000313" key="4">
    <source>
        <dbReference type="EMBL" id="AUN94864.1"/>
    </source>
</evidence>
<keyword evidence="1 4" id="KW-0489">Methyltransferase</keyword>
<dbReference type="InterPro" id="IPR051128">
    <property type="entry name" value="EgtD_Methyltrsf_superfamily"/>
</dbReference>
<dbReference type="InterPro" id="IPR029063">
    <property type="entry name" value="SAM-dependent_MTases_sf"/>
</dbReference>
<reference evidence="4 5" key="1">
    <citation type="submission" date="2018-01" db="EMBL/GenBank/DDBJ databases">
        <authorList>
            <person name="Fu G.-Y."/>
        </authorList>
    </citation>
    <scope>NUCLEOTIDE SEQUENCE [LARGE SCALE GENOMIC DNA]</scope>
    <source>
        <strain evidence="4 5">SY39</strain>
    </source>
</reference>
<protein>
    <submittedName>
        <fullName evidence="4">L-histidine N(Alpha)-methyltransferase</fullName>
    </submittedName>
</protein>
<dbReference type="PANTHER" id="PTHR43397">
    <property type="entry name" value="ERGOTHIONEINE BIOSYNTHESIS PROTEIN 1"/>
    <property type="match status" value="1"/>
</dbReference>
<evidence type="ECO:0000313" key="5">
    <source>
        <dbReference type="Proteomes" id="UP000242205"/>
    </source>
</evidence>
<dbReference type="Gene3D" id="3.40.50.150">
    <property type="entry name" value="Vaccinia Virus protein VP39"/>
    <property type="match status" value="1"/>
</dbReference>
<dbReference type="AlphaFoldDB" id="A0A2I6S6H9"/>
<dbReference type="RefSeq" id="WP_102246930.1">
    <property type="nucleotide sequence ID" value="NZ_CP025682.1"/>
</dbReference>
<sequence>MNARTSPDAEVAAFARDIRASLSESPRHLPSRYLYDTLGSALFEAICALPWYRLTRAESALLERHGPDILAACAPLRSVVELGPGNGAKLACLLGARGDNGEPLDVHLIDVSAAALDAAEARLAALPGLAVVRHEASYDAGLAALESGSGPKLVLMLGSNIGNFDRPGALTMLRSMRAAMRPGDRVLLGADLIKDERDMLLAYDDPLGVTAAFDRNLLLRINRELGGDFDLAGFDYRVRWNADAARVEAWLVSRRMQTVRIPAAGLELALGTGEPIWIESAHKYTRESVFALLGQAGFVAQDCWENRDDGFALALARC</sequence>
<dbReference type="Proteomes" id="UP000242205">
    <property type="component" value="Chromosome"/>
</dbReference>
<dbReference type="InterPro" id="IPR019257">
    <property type="entry name" value="MeTrfase_dom"/>
</dbReference>
<gene>
    <name evidence="4" type="ORF">C0099_07925</name>
</gene>
<feature type="domain" description="Histidine-specific methyltransferase SAM-dependent" evidence="3">
    <location>
        <begin position="14"/>
        <end position="317"/>
    </location>
</feature>
<dbReference type="EMBL" id="CP025682">
    <property type="protein sequence ID" value="AUN94864.1"/>
    <property type="molecule type" value="Genomic_DNA"/>
</dbReference>
<accession>A0A2I6S6H9</accession>
<evidence type="ECO:0000256" key="1">
    <source>
        <dbReference type="ARBA" id="ARBA00022603"/>
    </source>
</evidence>
<evidence type="ECO:0000259" key="3">
    <source>
        <dbReference type="Pfam" id="PF10017"/>
    </source>
</evidence>
<name>A0A2I6S6H9_9RHOO</name>
<dbReference type="SUPFAM" id="SSF53335">
    <property type="entry name" value="S-adenosyl-L-methionine-dependent methyltransferases"/>
    <property type="match status" value="1"/>
</dbReference>
<keyword evidence="5" id="KW-1185">Reference proteome</keyword>
<dbReference type="Pfam" id="PF10017">
    <property type="entry name" value="Methyltransf_33"/>
    <property type="match status" value="1"/>
</dbReference>
<evidence type="ECO:0000256" key="2">
    <source>
        <dbReference type="ARBA" id="ARBA00022679"/>
    </source>
</evidence>
<keyword evidence="2 4" id="KW-0808">Transferase</keyword>
<dbReference type="PANTHER" id="PTHR43397:SF1">
    <property type="entry name" value="ERGOTHIONEINE BIOSYNTHESIS PROTEIN 1"/>
    <property type="match status" value="1"/>
</dbReference>
<organism evidence="4 5">
    <name type="scientific">Pseudazoarcus pumilus</name>
    <dbReference type="NCBI Taxonomy" id="2067960"/>
    <lineage>
        <taxon>Bacteria</taxon>
        <taxon>Pseudomonadati</taxon>
        <taxon>Pseudomonadota</taxon>
        <taxon>Betaproteobacteria</taxon>
        <taxon>Rhodocyclales</taxon>
        <taxon>Zoogloeaceae</taxon>
        <taxon>Pseudazoarcus</taxon>
    </lineage>
</organism>
<dbReference type="KEGG" id="atw:C0099_07925"/>